<keyword evidence="1" id="KW-0812">Transmembrane</keyword>
<gene>
    <name evidence="3" type="ORF">FD755_008287</name>
</gene>
<dbReference type="EMBL" id="VCEB01000003">
    <property type="protein sequence ID" value="KAB0380503.1"/>
    <property type="molecule type" value="Genomic_DNA"/>
</dbReference>
<organism evidence="3 4">
    <name type="scientific">Muntiacus reevesi</name>
    <name type="common">Reeves' muntjac</name>
    <name type="synonym">Cervus reevesi</name>
    <dbReference type="NCBI Taxonomy" id="9886"/>
    <lineage>
        <taxon>Eukaryota</taxon>
        <taxon>Metazoa</taxon>
        <taxon>Chordata</taxon>
        <taxon>Craniata</taxon>
        <taxon>Vertebrata</taxon>
        <taxon>Euteleostomi</taxon>
        <taxon>Mammalia</taxon>
        <taxon>Eutheria</taxon>
        <taxon>Laurasiatheria</taxon>
        <taxon>Artiodactyla</taxon>
        <taxon>Ruminantia</taxon>
        <taxon>Pecora</taxon>
        <taxon>Cervidae</taxon>
        <taxon>Muntiacinae</taxon>
        <taxon>Muntiacus</taxon>
    </lineage>
</organism>
<feature type="transmembrane region" description="Helical" evidence="1">
    <location>
        <begin position="6"/>
        <end position="24"/>
    </location>
</feature>
<sequence>MANPEQVVELLSLAFCIVNFNFFSGDSKYDFLHKEEFVELRDIFSVKLKRRYSIKQQRSGTLLGITLFICLKKEQNKLKDSTLDLINLSEDHCDIWFRQFKKILAGKYSLWKFLMSLDIYFSISVSFELILEFIFLAPTH</sequence>
<reference evidence="3 4" key="1">
    <citation type="submission" date="2019-06" db="EMBL/GenBank/DDBJ databases">
        <title>Discovery of a novel chromosome fission-fusion reversal in muntjac.</title>
        <authorList>
            <person name="Mudd A.B."/>
            <person name="Bredeson J.V."/>
            <person name="Baum R."/>
            <person name="Hockemeyer D."/>
            <person name="Rokhsar D.S."/>
        </authorList>
    </citation>
    <scope>NUCLEOTIDE SEQUENCE [LARGE SCALE GENOMIC DNA]</scope>
    <source>
        <strain evidence="3">UCam_UCB_Mr</strain>
        <tissue evidence="3">Fibroblast cell line</tissue>
    </source>
</reference>
<dbReference type="AlphaFoldDB" id="A0A5J5MJU6"/>
<keyword evidence="1" id="KW-0472">Membrane</keyword>
<name>A0A5J5MJU6_MUNRE</name>
<evidence type="ECO:0000313" key="3">
    <source>
        <dbReference type="EMBL" id="KAB0380503.1"/>
    </source>
</evidence>
<evidence type="ECO:0000256" key="1">
    <source>
        <dbReference type="SAM" id="Phobius"/>
    </source>
</evidence>
<feature type="transmembrane region" description="Helical" evidence="1">
    <location>
        <begin position="117"/>
        <end position="137"/>
    </location>
</feature>
<keyword evidence="1" id="KW-1133">Transmembrane helix</keyword>
<feature type="domain" description="Ceramide kinase PH" evidence="2">
    <location>
        <begin position="33"/>
        <end position="99"/>
    </location>
</feature>
<comment type="caution">
    <text evidence="3">The sequence shown here is derived from an EMBL/GenBank/DDBJ whole genome shotgun (WGS) entry which is preliminary data.</text>
</comment>
<keyword evidence="4" id="KW-1185">Reference proteome</keyword>
<protein>
    <recommendedName>
        <fullName evidence="2">Ceramide kinase PH domain-containing protein</fullName>
    </recommendedName>
</protein>
<dbReference type="InterPro" id="IPR057465">
    <property type="entry name" value="CERK_PH"/>
</dbReference>
<dbReference type="Pfam" id="PF25382">
    <property type="entry name" value="PH_CERK"/>
    <property type="match status" value="1"/>
</dbReference>
<accession>A0A5J5MJU6</accession>
<proteinExistence type="predicted"/>
<dbReference type="Proteomes" id="UP000326062">
    <property type="component" value="Chromosome 3"/>
</dbReference>
<evidence type="ECO:0000313" key="4">
    <source>
        <dbReference type="Proteomes" id="UP000326062"/>
    </source>
</evidence>
<evidence type="ECO:0000259" key="2">
    <source>
        <dbReference type="Pfam" id="PF25382"/>
    </source>
</evidence>